<dbReference type="KEGG" id="dfl:DFE_0455"/>
<dbReference type="Gene3D" id="2.60.40.4070">
    <property type="match status" value="1"/>
</dbReference>
<protein>
    <submittedName>
        <fullName evidence="2">OmpA family protein</fullName>
    </submittedName>
</protein>
<dbReference type="RefSeq" id="WP_126376171.1">
    <property type="nucleotide sequence ID" value="NZ_AP017378.1"/>
</dbReference>
<evidence type="ECO:0000313" key="2">
    <source>
        <dbReference type="EMBL" id="BBD07181.1"/>
    </source>
</evidence>
<reference evidence="2 3" key="1">
    <citation type="journal article" date="2018" name="Sci. Adv.">
        <title>Multi-heme cytochromes provide a pathway for survival in energy-limited environments.</title>
        <authorList>
            <person name="Deng X."/>
            <person name="Dohmae N."/>
            <person name="Nealson K.H."/>
            <person name="Hashimoto K."/>
            <person name="Okamoto A."/>
        </authorList>
    </citation>
    <scope>NUCLEOTIDE SEQUENCE [LARGE SCALE GENOMIC DNA]</scope>
    <source>
        <strain evidence="2 3">IS5</strain>
    </source>
</reference>
<name>A0A2Z6AVC1_9BACT</name>
<keyword evidence="3" id="KW-1185">Reference proteome</keyword>
<dbReference type="Proteomes" id="UP000269883">
    <property type="component" value="Chromosome"/>
</dbReference>
<dbReference type="OrthoDB" id="5394860at2"/>
<accession>A0A2Z6AVC1</accession>
<keyword evidence="1" id="KW-0732">Signal</keyword>
<dbReference type="AlphaFoldDB" id="A0A2Z6AVC1"/>
<proteinExistence type="predicted"/>
<evidence type="ECO:0000313" key="3">
    <source>
        <dbReference type="Proteomes" id="UP000269883"/>
    </source>
</evidence>
<dbReference type="EMBL" id="AP017378">
    <property type="protein sequence ID" value="BBD07181.1"/>
    <property type="molecule type" value="Genomic_DNA"/>
</dbReference>
<gene>
    <name evidence="2" type="ORF">DFE_0455</name>
</gene>
<feature type="signal peptide" evidence="1">
    <location>
        <begin position="1"/>
        <end position="19"/>
    </location>
</feature>
<feature type="chain" id="PRO_5016407103" evidence="1">
    <location>
        <begin position="20"/>
        <end position="491"/>
    </location>
</feature>
<organism evidence="2 3">
    <name type="scientific">Desulfovibrio ferrophilus</name>
    <dbReference type="NCBI Taxonomy" id="241368"/>
    <lineage>
        <taxon>Bacteria</taxon>
        <taxon>Pseudomonadati</taxon>
        <taxon>Thermodesulfobacteriota</taxon>
        <taxon>Desulfovibrionia</taxon>
        <taxon>Desulfovibrionales</taxon>
        <taxon>Desulfovibrionaceae</taxon>
        <taxon>Desulfovibrio</taxon>
    </lineage>
</organism>
<dbReference type="Gene3D" id="3.40.50.10610">
    <property type="entry name" value="ABC-type transport auxiliary lipoprotein component"/>
    <property type="match status" value="1"/>
</dbReference>
<evidence type="ECO:0000256" key="1">
    <source>
        <dbReference type="SAM" id="SignalP"/>
    </source>
</evidence>
<sequence>MLRSLWLVLWLLLPLCAMAAEPIPQGRVRRVAVMPLGMFSNQGHLIDAADYVGAGLAGRGFDVVPQDRLEQFRVDHRLRRAEFMDRSVLRVLGVELGVDALVVGQAYMTGEDIPRATVSAQLVECGDSSVVWAESVSASGDDYTTVLGLGRINDMETLLQRVVGDLLSSMPEEMLVHPSTVPDFEIARAGFKPEILRGGQRATLVVEIKPGGEPLRRIRAYLLDREIELHAQGNGHFSGELIAPMVERSYPLRIYVTDAWNKLVTVETDAVLTVDNSPPPLSFHSSDRVLSPNADGVQDQIRFTPEVGDSLHIRGWSVCVTDASGHAVRSEEGRGELPEFFVWGGQDDAGHIMPDGEYVCSLTVTDRAGNSTVASVQRLEVDTAPPRVAVSLVEVDERRMVTMTPAPLDKVSRWSLTLHRDDRSVIIEYYGRGTPPPTVQVPDRAAAYSLETWDQVGNRQWVDVSPLLPPEPEFQEMDLEPQERKVWVDDF</sequence>